<dbReference type="EC" id="2.4.1.110" evidence="4"/>
<feature type="domain" description="tRNA-queuosine alpha-mannosyltransferase N-terminal" evidence="7">
    <location>
        <begin position="4"/>
        <end position="171"/>
    </location>
</feature>
<dbReference type="InterPro" id="IPR051862">
    <property type="entry name" value="GT-like_domain_containing_1"/>
</dbReference>
<evidence type="ECO:0000256" key="2">
    <source>
        <dbReference type="ARBA" id="ARBA00022676"/>
    </source>
</evidence>
<dbReference type="InterPro" id="IPR022701">
    <property type="entry name" value="QTMAN_N"/>
</dbReference>
<dbReference type="PANTHER" id="PTHR13615">
    <property type="entry name" value="GLYCOSYLTRANSFERASE-LIKE 1"/>
    <property type="match status" value="1"/>
</dbReference>
<evidence type="ECO:0000256" key="4">
    <source>
        <dbReference type="ARBA" id="ARBA00044517"/>
    </source>
</evidence>
<dbReference type="Gene3D" id="3.40.50.2000">
    <property type="entry name" value="Glycogen Phosphorylase B"/>
    <property type="match status" value="1"/>
</dbReference>
<dbReference type="PANTHER" id="PTHR13615:SF3">
    <property type="entry name" value="GLYCOSYLTRANSFERASE-LIKE DOMAIN-CONTAINING PROTEIN 1"/>
    <property type="match status" value="1"/>
</dbReference>
<dbReference type="SUPFAM" id="SSF53756">
    <property type="entry name" value="UDP-Glycosyltransferase/glycogen phosphorylase"/>
    <property type="match status" value="1"/>
</dbReference>
<evidence type="ECO:0000259" key="7">
    <source>
        <dbReference type="Pfam" id="PF12038"/>
    </source>
</evidence>
<dbReference type="Pfam" id="PF12038">
    <property type="entry name" value="QTMAN_N"/>
    <property type="match status" value="1"/>
</dbReference>
<comment type="catalytic activity">
    <reaction evidence="6">
        <text>queuosine(34) in tRNA(Asp) + GDP-alpha-D-mannose = O-4''-alpha-D-mannosylqueuosine(34) in tRNA(Asp) + GDP + H(+)</text>
        <dbReference type="Rhea" id="RHEA:12885"/>
        <dbReference type="Rhea" id="RHEA-COMP:18572"/>
        <dbReference type="Rhea" id="RHEA-COMP:18581"/>
        <dbReference type="ChEBI" id="CHEBI:15378"/>
        <dbReference type="ChEBI" id="CHEBI:57527"/>
        <dbReference type="ChEBI" id="CHEBI:58189"/>
        <dbReference type="ChEBI" id="CHEBI:194431"/>
        <dbReference type="ChEBI" id="CHEBI:194442"/>
        <dbReference type="EC" id="2.4.1.110"/>
    </reaction>
    <physiologicalReaction direction="left-to-right" evidence="6">
        <dbReference type="Rhea" id="RHEA:12886"/>
    </physiologicalReaction>
</comment>
<reference evidence="9" key="1">
    <citation type="journal article" date="2019" name="Int. J. Syst. Evol. Microbiol.">
        <title>The Global Catalogue of Microorganisms (GCM) 10K type strain sequencing project: providing services to taxonomists for standard genome sequencing and annotation.</title>
        <authorList>
            <consortium name="The Broad Institute Genomics Platform"/>
            <consortium name="The Broad Institute Genome Sequencing Center for Infectious Disease"/>
            <person name="Wu L."/>
            <person name="Ma J."/>
        </authorList>
    </citation>
    <scope>NUCLEOTIDE SEQUENCE [LARGE SCALE GENOMIC DNA]</scope>
    <source>
        <strain evidence="9">KCTC 52141</strain>
    </source>
</reference>
<protein>
    <recommendedName>
        <fullName evidence="5">tRNA-queuosine alpha-mannosyltransferase</fullName>
        <ecNumber evidence="4">2.4.1.110</ecNumber>
    </recommendedName>
</protein>
<name>A0ABV7HMP2_9GAMM</name>
<comment type="similarity">
    <text evidence="1">Belongs to the glycosyltransferase group 1 family. Glycosyltransferase 4 subfamily.</text>
</comment>
<accession>A0ABV7HMP2</accession>
<keyword evidence="3" id="KW-0808">Transferase</keyword>
<evidence type="ECO:0000256" key="3">
    <source>
        <dbReference type="ARBA" id="ARBA00022679"/>
    </source>
</evidence>
<evidence type="ECO:0000256" key="6">
    <source>
        <dbReference type="ARBA" id="ARBA00048439"/>
    </source>
</evidence>
<proteinExistence type="inferred from homology"/>
<evidence type="ECO:0000313" key="8">
    <source>
        <dbReference type="EMBL" id="MFC3155163.1"/>
    </source>
</evidence>
<organism evidence="8 9">
    <name type="scientific">Gilvimarinus japonicus</name>
    <dbReference type="NCBI Taxonomy" id="1796469"/>
    <lineage>
        <taxon>Bacteria</taxon>
        <taxon>Pseudomonadati</taxon>
        <taxon>Pseudomonadota</taxon>
        <taxon>Gammaproteobacteria</taxon>
        <taxon>Cellvibrionales</taxon>
        <taxon>Cellvibrionaceae</taxon>
        <taxon>Gilvimarinus</taxon>
    </lineage>
</organism>
<dbReference type="Pfam" id="PF13692">
    <property type="entry name" value="Glyco_trans_1_4"/>
    <property type="match status" value="1"/>
</dbReference>
<evidence type="ECO:0000313" key="9">
    <source>
        <dbReference type="Proteomes" id="UP001595548"/>
    </source>
</evidence>
<evidence type="ECO:0000256" key="5">
    <source>
        <dbReference type="ARBA" id="ARBA00044539"/>
    </source>
</evidence>
<sequence length="373" mass="40863">MSHRVLLLSGYDAASHQRWRKGLADHLPEFEFTQLALPPRHFSWRIRGNSMSFAGLHRETLEADYQALLATSMVDLAALRGMVPALARLPTALYFHENQFAYPKSATAHASVEPQIVTLYSALCADRLVFNTGFNRDSFFAGAEQLLRKLPDLVPPGIVSQLQARASVIPVLLDDACFPPSGTSRAPNRRPQLIWNHRWEYDKNPALLLRALELLCIEYNGALPFTLHVVGQSFRQVPAEFSAIKQRLSDAGGLGQWGYLPSSEYRPLLQTSDIVLSSADHDFQGLSVLEAVAAGATPVVPGRQAYPEWFGASACYPVTGALEADAQAFAAAIAARLAPANPTPGPDLSALQWSRGGQAYQQLLQQLSALHRL</sequence>
<dbReference type="EMBL" id="JBHRTL010000006">
    <property type="protein sequence ID" value="MFC3155163.1"/>
    <property type="molecule type" value="Genomic_DNA"/>
</dbReference>
<comment type="caution">
    <text evidence="8">The sequence shown here is derived from an EMBL/GenBank/DDBJ whole genome shotgun (WGS) entry which is preliminary data.</text>
</comment>
<evidence type="ECO:0000256" key="1">
    <source>
        <dbReference type="ARBA" id="ARBA00009481"/>
    </source>
</evidence>
<dbReference type="Proteomes" id="UP001595548">
    <property type="component" value="Unassembled WGS sequence"/>
</dbReference>
<dbReference type="RefSeq" id="WP_382415724.1">
    <property type="nucleotide sequence ID" value="NZ_AP031500.1"/>
</dbReference>
<keyword evidence="9" id="KW-1185">Reference proteome</keyword>
<gene>
    <name evidence="8" type="ORF">ACFOEB_08115</name>
</gene>
<keyword evidence="2" id="KW-0328">Glycosyltransferase</keyword>